<dbReference type="AlphaFoldDB" id="A0A315Z7D7"/>
<evidence type="ECO:0000313" key="2">
    <source>
        <dbReference type="Proteomes" id="UP000245535"/>
    </source>
</evidence>
<dbReference type="EMBL" id="QGDO01000004">
    <property type="protein sequence ID" value="PWJ40831.1"/>
    <property type="molecule type" value="Genomic_DNA"/>
</dbReference>
<proteinExistence type="predicted"/>
<sequence>MTKHDIRQLNVHMNIESNNYKLVSNTNEIVIGKPLVMILNLLQEGKSINEIAHILQYTFPSVSIIELEHMIKCVLDQLEQRLCLKEKKSQIILGTSWVHDFGERILIQIHSSIKQLSKIWKYMIL</sequence>
<comment type="caution">
    <text evidence="1">The sequence shown here is derived from an EMBL/GenBank/DDBJ whole genome shotgun (WGS) entry which is preliminary data.</text>
</comment>
<keyword evidence="2" id="KW-1185">Reference proteome</keyword>
<evidence type="ECO:0000313" key="1">
    <source>
        <dbReference type="EMBL" id="PWJ40831.1"/>
    </source>
</evidence>
<reference evidence="1 2" key="1">
    <citation type="submission" date="2018-03" db="EMBL/GenBank/DDBJ databases">
        <title>Genomic Encyclopedia of Archaeal and Bacterial Type Strains, Phase II (KMG-II): from individual species to whole genera.</title>
        <authorList>
            <person name="Goeker M."/>
        </authorList>
    </citation>
    <scope>NUCLEOTIDE SEQUENCE [LARGE SCALE GENOMIC DNA]</scope>
    <source>
        <strain evidence="1 2">DSM 28229</strain>
    </source>
</reference>
<dbReference type="Proteomes" id="UP000245535">
    <property type="component" value="Unassembled WGS sequence"/>
</dbReference>
<protein>
    <recommendedName>
        <fullName evidence="3">Coenzyme PQQ synthesis protein D (PqqD)</fullName>
    </recommendedName>
</protein>
<evidence type="ECO:0008006" key="3">
    <source>
        <dbReference type="Google" id="ProtNLM"/>
    </source>
</evidence>
<gene>
    <name evidence="1" type="ORF">BC781_10490</name>
</gene>
<name>A0A315Z7D7_SEDFL</name>
<accession>A0A315Z7D7</accession>
<organism evidence="1 2">
    <name type="scientific">Sediminitomix flava</name>
    <dbReference type="NCBI Taxonomy" id="379075"/>
    <lineage>
        <taxon>Bacteria</taxon>
        <taxon>Pseudomonadati</taxon>
        <taxon>Bacteroidota</taxon>
        <taxon>Cytophagia</taxon>
        <taxon>Cytophagales</taxon>
        <taxon>Flammeovirgaceae</taxon>
        <taxon>Sediminitomix</taxon>
    </lineage>
</organism>